<keyword evidence="4" id="KW-0479">Metal-binding</keyword>
<dbReference type="Gene3D" id="1.10.599.10">
    <property type="entry name" value="Aldehyde Ferredoxin Oxidoreductase Protein, subunit A, domain 3"/>
    <property type="match status" value="1"/>
</dbReference>
<dbReference type="GO" id="GO:0046872">
    <property type="term" value="F:metal ion binding"/>
    <property type="evidence" value="ECO:0007669"/>
    <property type="project" value="UniProtKB-KW"/>
</dbReference>
<comment type="cofactor">
    <cofactor evidence="8">
        <name>tungstopterin</name>
        <dbReference type="ChEBI" id="CHEBI:30402"/>
    </cofactor>
</comment>
<dbReference type="InterPro" id="IPR036021">
    <property type="entry name" value="Tungsten_al_ferr_oxy-like_C"/>
</dbReference>
<proteinExistence type="inferred from homology"/>
<dbReference type="GO" id="GO:0033726">
    <property type="term" value="F:aldehyde ferredoxin oxidoreductase activity"/>
    <property type="evidence" value="ECO:0007669"/>
    <property type="project" value="UniProtKB-EC"/>
</dbReference>
<evidence type="ECO:0000256" key="8">
    <source>
        <dbReference type="ARBA" id="ARBA00049934"/>
    </source>
</evidence>
<keyword evidence="6" id="KW-0408">Iron</keyword>
<feature type="domain" description="Aldehyde ferredoxin oxidoreductase N-terminal" evidence="9">
    <location>
        <begin position="10"/>
        <end position="240"/>
    </location>
</feature>
<evidence type="ECO:0000256" key="6">
    <source>
        <dbReference type="ARBA" id="ARBA00023004"/>
    </source>
</evidence>
<keyword evidence="3" id="KW-0004">4Fe-4S</keyword>
<dbReference type="STRING" id="1246637.MTBBW1_120007"/>
<comment type="similarity">
    <text evidence="2">Belongs to the AOR/FOR family.</text>
</comment>
<keyword evidence="5 10" id="KW-0560">Oxidoreductase</keyword>
<evidence type="ECO:0000256" key="1">
    <source>
        <dbReference type="ARBA" id="ARBA00001966"/>
    </source>
</evidence>
<evidence type="ECO:0000259" key="9">
    <source>
        <dbReference type="SMART" id="SM00790"/>
    </source>
</evidence>
<dbReference type="AlphaFoldDB" id="A0A1W1H622"/>
<evidence type="ECO:0000256" key="7">
    <source>
        <dbReference type="ARBA" id="ARBA00023014"/>
    </source>
</evidence>
<dbReference type="PANTHER" id="PTHR30038">
    <property type="entry name" value="ALDEHYDE FERREDOXIN OXIDOREDUCTASE"/>
    <property type="match status" value="1"/>
</dbReference>
<dbReference type="InterPro" id="IPR036503">
    <property type="entry name" value="Ald_Fedxn_OxRdtase_N_sf"/>
</dbReference>
<evidence type="ECO:0000256" key="2">
    <source>
        <dbReference type="ARBA" id="ARBA00011032"/>
    </source>
</evidence>
<dbReference type="GO" id="GO:0009055">
    <property type="term" value="F:electron transfer activity"/>
    <property type="evidence" value="ECO:0007669"/>
    <property type="project" value="InterPro"/>
</dbReference>
<comment type="cofactor">
    <cofactor evidence="1">
        <name>[4Fe-4S] cluster</name>
        <dbReference type="ChEBI" id="CHEBI:49883"/>
    </cofactor>
</comment>
<dbReference type="InterPro" id="IPR001203">
    <property type="entry name" value="OxRdtase_Ald_Fedxn_C"/>
</dbReference>
<accession>A0A1W1H622</accession>
<dbReference type="InterPro" id="IPR013984">
    <property type="entry name" value="Ald_Fedxn_OxRdtase_dom2"/>
</dbReference>
<dbReference type="SUPFAM" id="SSF56228">
    <property type="entry name" value="Aldehyde ferredoxin oxidoreductase, N-terminal domain"/>
    <property type="match status" value="1"/>
</dbReference>
<dbReference type="InterPro" id="IPR013983">
    <property type="entry name" value="Ald_Fedxn_OxRdtase_N"/>
</dbReference>
<dbReference type="Gene3D" id="1.10.569.10">
    <property type="entry name" value="Aldehyde Ferredoxin Oxidoreductase Protein, subunit A, domain 2"/>
    <property type="match status" value="1"/>
</dbReference>
<dbReference type="EMBL" id="FWEV01000024">
    <property type="protein sequence ID" value="SLM27886.1"/>
    <property type="molecule type" value="Genomic_DNA"/>
</dbReference>
<dbReference type="InterPro" id="IPR013985">
    <property type="entry name" value="Ald_Fedxn_OxRdtase_dom3"/>
</dbReference>
<dbReference type="EC" id="1.2.7.5" evidence="10"/>
<dbReference type="Proteomes" id="UP000191931">
    <property type="component" value="Unassembled WGS sequence"/>
</dbReference>
<evidence type="ECO:0000313" key="10">
    <source>
        <dbReference type="EMBL" id="SLM27886.1"/>
    </source>
</evidence>
<dbReference type="SMART" id="SM00790">
    <property type="entry name" value="AFOR_N"/>
    <property type="match status" value="1"/>
</dbReference>
<name>A0A1W1H622_9BACT</name>
<evidence type="ECO:0000256" key="4">
    <source>
        <dbReference type="ARBA" id="ARBA00022723"/>
    </source>
</evidence>
<protein>
    <submittedName>
        <fullName evidence="10">Aor1</fullName>
        <ecNumber evidence="10">1.2.7.5</ecNumber>
    </submittedName>
</protein>
<evidence type="ECO:0000256" key="3">
    <source>
        <dbReference type="ARBA" id="ARBA00022485"/>
    </source>
</evidence>
<organism evidence="10 11">
    <name type="scientific">Desulfamplus magnetovallimortis</name>
    <dbReference type="NCBI Taxonomy" id="1246637"/>
    <lineage>
        <taxon>Bacteria</taxon>
        <taxon>Pseudomonadati</taxon>
        <taxon>Thermodesulfobacteriota</taxon>
        <taxon>Desulfobacteria</taxon>
        <taxon>Desulfobacterales</taxon>
        <taxon>Desulfobacteraceae</taxon>
        <taxon>Desulfamplus</taxon>
    </lineage>
</organism>
<sequence>MRGSHRKTGYMGKIMVVDLSNGTIETETIPHTVYESFLSGMGLAAHVLYHRIPEGVDPLGPDNMLGFVSGLLTGTGSLFTGRWMIASKSPLTGTWGEANCGGNFSPAIKRCGVDGIFFKGTSPKPVYLYVDDNRAELRDATLIWGKDTVETEEYFIEKHFLNEDGFIRSDSSLQDNSLNEKELKKYRRKKVAVACIGPSGEKLSLISGVSTDKGRMAARSGLGAVMGSKRLKAVVLSGTRRIHPHNREEIKRLSRICNRWVQFQPPLMPGFLTAPVGALMRLMPWVMTQDGLLYKIFLRKWGTVSMNQISVEMGDSPIKNWKGTSSDWGFFKSLSSNPDTFTEKETQKYHCYSCPLGCGGICKTTGKYQKTHKPEYETVLSLGGFVMNKDMDIIFQLNEMLNRAGMDTISAGHVVAFAMECYENGLITKEDTDGVPLKWGEPDAITWLIEKMISREGIGDILADGVKRASMHIGEKSTTFAAHAGGQELAMHDGRNDPGYALHYSVEAAPGRHTYGSGIYYEMYQLWKRVKGIPKIAPFYSKKSKYVPDKKHARIGKANSEFMNIMNGSGVCMFGGFMGANRIRIFDWLNAATGWNHTPEKYMEIGSQIQTLKQAFNIKQGVEPSTLALKERVIGHPPQEKGANKGRSVPLETMMEDYWELYGWDKKTGKPSPEQIEAVSRI</sequence>
<dbReference type="GO" id="GO:0051539">
    <property type="term" value="F:4 iron, 4 sulfur cluster binding"/>
    <property type="evidence" value="ECO:0007669"/>
    <property type="project" value="UniProtKB-KW"/>
</dbReference>
<dbReference type="InterPro" id="IPR051919">
    <property type="entry name" value="W-dependent_AOR"/>
</dbReference>
<keyword evidence="7" id="KW-0411">Iron-sulfur</keyword>
<dbReference type="Gene3D" id="3.60.9.10">
    <property type="entry name" value="Aldehyde ferredoxin oxidoreductase, N-terminal domain"/>
    <property type="match status" value="1"/>
</dbReference>
<keyword evidence="11" id="KW-1185">Reference proteome</keyword>
<gene>
    <name evidence="10" type="primary">aor</name>
    <name evidence="10" type="ORF">MTBBW1_120007</name>
</gene>
<dbReference type="SUPFAM" id="SSF48310">
    <property type="entry name" value="Aldehyde ferredoxin oxidoreductase, C-terminal domains"/>
    <property type="match status" value="1"/>
</dbReference>
<evidence type="ECO:0000256" key="5">
    <source>
        <dbReference type="ARBA" id="ARBA00023002"/>
    </source>
</evidence>
<dbReference type="PANTHER" id="PTHR30038:SF7">
    <property type="entry name" value="TUNGSTEN-CONTAINING GLYCERALDEHYDE-3-PHOSPHATE:FERREDOXIN OXIDOREDUCTASE"/>
    <property type="match status" value="1"/>
</dbReference>
<dbReference type="Pfam" id="PF02730">
    <property type="entry name" value="AFOR_N"/>
    <property type="match status" value="1"/>
</dbReference>
<dbReference type="OrthoDB" id="9763894at2"/>
<dbReference type="Pfam" id="PF01314">
    <property type="entry name" value="AFOR_C"/>
    <property type="match status" value="1"/>
</dbReference>
<reference evidence="10 11" key="1">
    <citation type="submission" date="2017-03" db="EMBL/GenBank/DDBJ databases">
        <authorList>
            <person name="Afonso C.L."/>
            <person name="Miller P.J."/>
            <person name="Scott M.A."/>
            <person name="Spackman E."/>
            <person name="Goraichik I."/>
            <person name="Dimitrov K.M."/>
            <person name="Suarez D.L."/>
            <person name="Swayne D.E."/>
        </authorList>
    </citation>
    <scope>NUCLEOTIDE SEQUENCE [LARGE SCALE GENOMIC DNA]</scope>
    <source>
        <strain evidence="10">PRJEB14757</strain>
    </source>
</reference>
<dbReference type="RefSeq" id="WP_080798795.1">
    <property type="nucleotide sequence ID" value="NZ_LT828540.1"/>
</dbReference>
<evidence type="ECO:0000313" key="11">
    <source>
        <dbReference type="Proteomes" id="UP000191931"/>
    </source>
</evidence>